<dbReference type="AlphaFoldDB" id="A0A6B9XT86"/>
<feature type="transmembrane region" description="Helical" evidence="1">
    <location>
        <begin position="107"/>
        <end position="128"/>
    </location>
</feature>
<feature type="transmembrane region" description="Helical" evidence="1">
    <location>
        <begin position="185"/>
        <end position="207"/>
    </location>
</feature>
<feature type="transmembrane region" description="Helical" evidence="1">
    <location>
        <begin position="260"/>
        <end position="286"/>
    </location>
</feature>
<feature type="transmembrane region" description="Helical" evidence="1">
    <location>
        <begin position="219"/>
        <end position="239"/>
    </location>
</feature>
<accession>A0A6B9XT86</accession>
<feature type="transmembrane region" description="Helical" evidence="1">
    <location>
        <begin position="58"/>
        <end position="77"/>
    </location>
</feature>
<feature type="transmembrane region" description="Helical" evidence="1">
    <location>
        <begin position="83"/>
        <end position="100"/>
    </location>
</feature>
<reference evidence="2" key="1">
    <citation type="submission" date="2019-03" db="EMBL/GenBank/DDBJ databases">
        <title>Genetic characterization of the O-antigen and development of a molecular serotyping scheme for Enterobacter cloacae.</title>
        <authorList>
            <person name="Li Y."/>
            <person name="Huang J."/>
            <person name="Wang X."/>
            <person name="Xu C."/>
            <person name="Han T."/>
            <person name="Guo X."/>
        </authorList>
    </citation>
    <scope>NUCLEOTIDE SEQUENCE</scope>
    <source>
        <strain evidence="2">NCTC 11589</strain>
    </source>
</reference>
<feature type="transmembrane region" description="Helical" evidence="1">
    <location>
        <begin position="318"/>
        <end position="338"/>
    </location>
</feature>
<organism evidence="2">
    <name type="scientific">Enterobacter cloacae</name>
    <dbReference type="NCBI Taxonomy" id="550"/>
    <lineage>
        <taxon>Bacteria</taxon>
        <taxon>Pseudomonadati</taxon>
        <taxon>Pseudomonadota</taxon>
        <taxon>Gammaproteobacteria</taxon>
        <taxon>Enterobacterales</taxon>
        <taxon>Enterobacteriaceae</taxon>
        <taxon>Enterobacter</taxon>
        <taxon>Enterobacter cloacae complex</taxon>
    </lineage>
</organism>
<evidence type="ECO:0000313" key="2">
    <source>
        <dbReference type="EMBL" id="QHR93296.1"/>
    </source>
</evidence>
<keyword evidence="1" id="KW-0472">Membrane</keyword>
<keyword evidence="1" id="KW-1133">Transmembrane helix</keyword>
<evidence type="ECO:0000256" key="1">
    <source>
        <dbReference type="SAM" id="Phobius"/>
    </source>
</evidence>
<gene>
    <name evidence="2" type="primary">wzx</name>
</gene>
<dbReference type="EMBL" id="MK595732">
    <property type="protein sequence ID" value="QHR93296.1"/>
    <property type="molecule type" value="Genomic_DNA"/>
</dbReference>
<feature type="transmembrane region" description="Helical" evidence="1">
    <location>
        <begin position="344"/>
        <end position="367"/>
    </location>
</feature>
<sequence length="375" mass="43505">MDSGLIFLFIAIGGNLLSGTEMAKVVVAQSIALVCVLFCSCFTTQYLLLRYKNQTHSYWLKLFLFFVVITAAIIVVWFKSPLILSLFFIGIVSEFFKRYCYYTDQSLISGCAMISTATIFTVMMLLAWFKIITFDSTSYVYFYCLAKFLPLLIVIPFFFKSKEKSKAHAVCNNPFKHIIQDSLKLGGVFSIITIIYWVTNQGFFILFKNEIPANELVKLRITQNVFGIVTMLITLYDSIFLKSNINNDEKIFIWKKYFHFIYVAIGLIIVNYLILYLLSITIYIHIDVFEYAFYLAMGQLFYLFSRMPILIMKLRYNLTLILILYLVSLFISLAYLLLNKNNSDFQYIVESIALANFLIFVFSLIIVSKKEKLHG</sequence>
<feature type="transmembrane region" description="Helical" evidence="1">
    <location>
        <begin position="29"/>
        <end position="49"/>
    </location>
</feature>
<name>A0A6B9XT86_ENTCL</name>
<feature type="transmembrane region" description="Helical" evidence="1">
    <location>
        <begin position="292"/>
        <end position="311"/>
    </location>
</feature>
<keyword evidence="1" id="KW-0812">Transmembrane</keyword>
<proteinExistence type="predicted"/>
<feature type="transmembrane region" description="Helical" evidence="1">
    <location>
        <begin position="140"/>
        <end position="159"/>
    </location>
</feature>
<protein>
    <submittedName>
        <fullName evidence="2">O-antigen flippase</fullName>
    </submittedName>
</protein>